<dbReference type="GO" id="GO:0030422">
    <property type="term" value="P:siRNA processing"/>
    <property type="evidence" value="ECO:0007669"/>
    <property type="project" value="TreeGrafter"/>
</dbReference>
<evidence type="ECO:0000259" key="2">
    <source>
        <dbReference type="PROSITE" id="PS50142"/>
    </source>
</evidence>
<dbReference type="AlphaFoldDB" id="A0AAN8YAU3"/>
<sequence length="173" mass="19884">MEEQSFQKRERLVQEITGYKLKNPNLLHQAFTHPSVPQNWASNDRMEYLGDSILNIVEALIGAIYIDCNCSIDTTWQAVKDMLQSLITPETLEIQSVTKFIELCQKNNLRIQLVDNWDKTREIEYFVDGKFAGKGKSSLGEKKETAKNKAANNAYHQVIKNLREKTSVDEMQS</sequence>
<dbReference type="Gene3D" id="1.10.1520.10">
    <property type="entry name" value="Ribonuclease III domain"/>
    <property type="match status" value="2"/>
</dbReference>
<comment type="caution">
    <text evidence="3">The sequence shown here is derived from an EMBL/GenBank/DDBJ whole genome shotgun (WGS) entry which is preliminary data.</text>
</comment>
<dbReference type="EMBL" id="JBANQN010000007">
    <property type="protein sequence ID" value="KAK6784856.1"/>
    <property type="molecule type" value="Genomic_DNA"/>
</dbReference>
<dbReference type="GO" id="GO:0003723">
    <property type="term" value="F:RNA binding"/>
    <property type="evidence" value="ECO:0007669"/>
    <property type="project" value="TreeGrafter"/>
</dbReference>
<dbReference type="PROSITE" id="PS00517">
    <property type="entry name" value="RNASE_3_1"/>
    <property type="match status" value="1"/>
</dbReference>
<name>A0AAN8YAU3_SOLBU</name>
<dbReference type="PANTHER" id="PTHR14950">
    <property type="entry name" value="DICER-RELATED"/>
    <property type="match status" value="1"/>
</dbReference>
<organism evidence="3 4">
    <name type="scientific">Solanum bulbocastanum</name>
    <name type="common">Wild potato</name>
    <dbReference type="NCBI Taxonomy" id="147425"/>
    <lineage>
        <taxon>Eukaryota</taxon>
        <taxon>Viridiplantae</taxon>
        <taxon>Streptophyta</taxon>
        <taxon>Embryophyta</taxon>
        <taxon>Tracheophyta</taxon>
        <taxon>Spermatophyta</taxon>
        <taxon>Magnoliopsida</taxon>
        <taxon>eudicotyledons</taxon>
        <taxon>Gunneridae</taxon>
        <taxon>Pentapetalae</taxon>
        <taxon>asterids</taxon>
        <taxon>lamiids</taxon>
        <taxon>Solanales</taxon>
        <taxon>Solanaceae</taxon>
        <taxon>Solanoideae</taxon>
        <taxon>Solaneae</taxon>
        <taxon>Solanum</taxon>
    </lineage>
</organism>
<dbReference type="SUPFAM" id="SSF54768">
    <property type="entry name" value="dsRNA-binding domain-like"/>
    <property type="match status" value="1"/>
</dbReference>
<reference evidence="3 4" key="1">
    <citation type="submission" date="2024-02" db="EMBL/GenBank/DDBJ databases">
        <title>de novo genome assembly of Solanum bulbocastanum strain 11H21.</title>
        <authorList>
            <person name="Hosaka A.J."/>
        </authorList>
    </citation>
    <scope>NUCLEOTIDE SEQUENCE [LARGE SCALE GENOMIC DNA]</scope>
    <source>
        <tissue evidence="3">Young leaves</tissue>
    </source>
</reference>
<dbReference type="Proteomes" id="UP001371456">
    <property type="component" value="Unassembled WGS sequence"/>
</dbReference>
<dbReference type="GO" id="GO:0004525">
    <property type="term" value="F:ribonuclease III activity"/>
    <property type="evidence" value="ECO:0007669"/>
    <property type="project" value="InterPro"/>
</dbReference>
<protein>
    <recommendedName>
        <fullName evidence="2">RNase III domain-containing protein</fullName>
    </recommendedName>
</protein>
<dbReference type="InterPro" id="IPR000999">
    <property type="entry name" value="RNase_III_dom"/>
</dbReference>
<dbReference type="InterPro" id="IPR036389">
    <property type="entry name" value="RNase_III_sf"/>
</dbReference>
<accession>A0AAN8YAU3</accession>
<dbReference type="GO" id="GO:0005737">
    <property type="term" value="C:cytoplasm"/>
    <property type="evidence" value="ECO:0007669"/>
    <property type="project" value="TreeGrafter"/>
</dbReference>
<dbReference type="PANTHER" id="PTHR14950:SF69">
    <property type="entry name" value="RNASE III DOMAIN-CONTAINING PROTEIN"/>
    <property type="match status" value="1"/>
</dbReference>
<evidence type="ECO:0000256" key="1">
    <source>
        <dbReference type="ARBA" id="ARBA00022801"/>
    </source>
</evidence>
<feature type="domain" description="RNase III" evidence="2">
    <location>
        <begin position="10"/>
        <end position="57"/>
    </location>
</feature>
<dbReference type="CDD" id="cd00593">
    <property type="entry name" value="RIBOc"/>
    <property type="match status" value="1"/>
</dbReference>
<proteinExistence type="predicted"/>
<gene>
    <name evidence="3" type="ORF">RDI58_018311</name>
</gene>
<evidence type="ECO:0000313" key="3">
    <source>
        <dbReference type="EMBL" id="KAK6784856.1"/>
    </source>
</evidence>
<keyword evidence="4" id="KW-1185">Reference proteome</keyword>
<keyword evidence="1" id="KW-0378">Hydrolase</keyword>
<evidence type="ECO:0000313" key="4">
    <source>
        <dbReference type="Proteomes" id="UP001371456"/>
    </source>
</evidence>
<dbReference type="SUPFAM" id="SSF69065">
    <property type="entry name" value="RNase III domain-like"/>
    <property type="match status" value="1"/>
</dbReference>
<dbReference type="GO" id="GO:0005634">
    <property type="term" value="C:nucleus"/>
    <property type="evidence" value="ECO:0007669"/>
    <property type="project" value="TreeGrafter"/>
</dbReference>
<dbReference type="PROSITE" id="PS50142">
    <property type="entry name" value="RNASE_3_2"/>
    <property type="match status" value="1"/>
</dbReference>
<dbReference type="Gene3D" id="3.30.160.20">
    <property type="match status" value="1"/>
</dbReference>